<keyword evidence="3" id="KW-1185">Reference proteome</keyword>
<evidence type="ECO:0000313" key="3">
    <source>
        <dbReference type="Proteomes" id="UP000500826"/>
    </source>
</evidence>
<feature type="compositionally biased region" description="Low complexity" evidence="1">
    <location>
        <begin position="8"/>
        <end position="38"/>
    </location>
</feature>
<organism evidence="2 3">
    <name type="scientific">Ramlibacter terrae</name>
    <dbReference type="NCBI Taxonomy" id="2732511"/>
    <lineage>
        <taxon>Bacteria</taxon>
        <taxon>Pseudomonadati</taxon>
        <taxon>Pseudomonadota</taxon>
        <taxon>Betaproteobacteria</taxon>
        <taxon>Burkholderiales</taxon>
        <taxon>Comamonadaceae</taxon>
        <taxon>Ramlibacter</taxon>
    </lineage>
</organism>
<reference evidence="2 3" key="1">
    <citation type="submission" date="2020-05" db="EMBL/GenBank/DDBJ databases">
        <title>Ramlibacter rhizophilus sp. nov., isolated from rhizosphere soil of national flower Mugunghwa from South Korea.</title>
        <authorList>
            <person name="Zheng-Fei Y."/>
            <person name="Huan T."/>
        </authorList>
    </citation>
    <scope>NUCLEOTIDE SEQUENCE [LARGE SCALE GENOMIC DNA]</scope>
    <source>
        <strain evidence="2 3">H242</strain>
    </source>
</reference>
<accession>A0ABX6P1Z4</accession>
<reference evidence="2 3" key="2">
    <citation type="submission" date="2020-05" db="EMBL/GenBank/DDBJ databases">
        <authorList>
            <person name="Khan S.A."/>
            <person name="Jeon C.O."/>
            <person name="Chun B.H."/>
        </authorList>
    </citation>
    <scope>NUCLEOTIDE SEQUENCE [LARGE SCALE GENOMIC DNA]</scope>
    <source>
        <strain evidence="2 3">H242</strain>
    </source>
</reference>
<evidence type="ECO:0000256" key="1">
    <source>
        <dbReference type="SAM" id="MobiDB-lite"/>
    </source>
</evidence>
<sequence>MLLLAQHATASSSRLRSTTSGSPAAWRGRSSRARASVARIKAAPSAAASLTQAR</sequence>
<feature type="region of interest" description="Disordered" evidence="1">
    <location>
        <begin position="1"/>
        <end position="38"/>
    </location>
</feature>
<dbReference type="Proteomes" id="UP000500826">
    <property type="component" value="Chromosome"/>
</dbReference>
<dbReference type="EMBL" id="CP053418">
    <property type="protein sequence ID" value="QJW83181.1"/>
    <property type="molecule type" value="Genomic_DNA"/>
</dbReference>
<name>A0ABX6P1Z4_9BURK</name>
<protein>
    <submittedName>
        <fullName evidence="2">Uncharacterized protein</fullName>
    </submittedName>
</protein>
<gene>
    <name evidence="2" type="ORF">HK414_08675</name>
</gene>
<proteinExistence type="predicted"/>
<evidence type="ECO:0000313" key="2">
    <source>
        <dbReference type="EMBL" id="QJW83181.1"/>
    </source>
</evidence>